<protein>
    <submittedName>
        <fullName evidence="2">Restriction endonuclease, type II-like superfamily protein</fullName>
    </submittedName>
</protein>
<dbReference type="EMBL" id="PKPP01000320">
    <property type="protein sequence ID" value="PWA94358.1"/>
    <property type="molecule type" value="Genomic_DNA"/>
</dbReference>
<organism evidence="2 3">
    <name type="scientific">Artemisia annua</name>
    <name type="common">Sweet wormwood</name>
    <dbReference type="NCBI Taxonomy" id="35608"/>
    <lineage>
        <taxon>Eukaryota</taxon>
        <taxon>Viridiplantae</taxon>
        <taxon>Streptophyta</taxon>
        <taxon>Embryophyta</taxon>
        <taxon>Tracheophyta</taxon>
        <taxon>Spermatophyta</taxon>
        <taxon>Magnoliopsida</taxon>
        <taxon>eudicotyledons</taxon>
        <taxon>Gunneridae</taxon>
        <taxon>Pentapetalae</taxon>
        <taxon>asterids</taxon>
        <taxon>campanulids</taxon>
        <taxon>Asterales</taxon>
        <taxon>Asteraceae</taxon>
        <taxon>Asteroideae</taxon>
        <taxon>Anthemideae</taxon>
        <taxon>Artemisiinae</taxon>
        <taxon>Artemisia</taxon>
    </lineage>
</organism>
<proteinExistence type="predicted"/>
<reference evidence="2 3" key="1">
    <citation type="journal article" date="2018" name="Mol. Plant">
        <title>The genome of Artemisia annua provides insight into the evolution of Asteraceae family and artemisinin biosynthesis.</title>
        <authorList>
            <person name="Shen Q."/>
            <person name="Zhang L."/>
            <person name="Liao Z."/>
            <person name="Wang S."/>
            <person name="Yan T."/>
            <person name="Shi P."/>
            <person name="Liu M."/>
            <person name="Fu X."/>
            <person name="Pan Q."/>
            <person name="Wang Y."/>
            <person name="Lv Z."/>
            <person name="Lu X."/>
            <person name="Zhang F."/>
            <person name="Jiang W."/>
            <person name="Ma Y."/>
            <person name="Chen M."/>
            <person name="Hao X."/>
            <person name="Li L."/>
            <person name="Tang Y."/>
            <person name="Lv G."/>
            <person name="Zhou Y."/>
            <person name="Sun X."/>
            <person name="Brodelius P.E."/>
            <person name="Rose J.K.C."/>
            <person name="Tang K."/>
        </authorList>
    </citation>
    <scope>NUCLEOTIDE SEQUENCE [LARGE SCALE GENOMIC DNA]</scope>
    <source>
        <strain evidence="3">cv. Huhao1</strain>
        <tissue evidence="2">Leaf</tissue>
    </source>
</reference>
<evidence type="ECO:0000313" key="2">
    <source>
        <dbReference type="EMBL" id="PWA94358.1"/>
    </source>
</evidence>
<evidence type="ECO:0000313" key="3">
    <source>
        <dbReference type="Proteomes" id="UP000245207"/>
    </source>
</evidence>
<feature type="domain" description="YqaJ viral recombinase" evidence="1">
    <location>
        <begin position="86"/>
        <end position="223"/>
    </location>
</feature>
<gene>
    <name evidence="2" type="ORF">CTI12_AA060760</name>
</gene>
<evidence type="ECO:0000259" key="1">
    <source>
        <dbReference type="Pfam" id="PF09588"/>
    </source>
</evidence>
<sequence>MSNTHHNHNHHNLGSLKKKLKDIPHKLHNVPPYSDIYFVGNGFKRIPDECQVNTNIINYYERKNKNKNGFMQYEEDIDAEAADFIESRHKKFQLSKTMSMIGGGKNLDRVQLWQEKIGAVEPFTGNLATSWNNIKEEEALERYKLITGNPIMFPEFQISGKYNEEDDWLAASPDGVIDKNFYGLPYKGVLEIKCPFYKGDMRKGYPWSSIPYNCVPQAQGLMEILDRDWMDFYVWTPKGSSLIRIYRDVEYWNLLKMALSDFWWNHVQPAREIYSKYVVNDPLVELKSLCPAPKHELCSYIVNESRRVAGNSKLLIREINGRMIY</sequence>
<keyword evidence="2" id="KW-0540">Nuclease</keyword>
<dbReference type="InterPro" id="IPR019080">
    <property type="entry name" value="YqaJ_viral_recombinase"/>
</dbReference>
<dbReference type="CDD" id="cd22343">
    <property type="entry name" value="PDDEXK_lambda_exonuclease-like"/>
    <property type="match status" value="1"/>
</dbReference>
<dbReference type="PANTHER" id="PTHR46609:SF4">
    <property type="entry name" value="RESTRICTION ENDONUCLEASE, TYPE II-LIKE SUPERFAMILY PROTEIN"/>
    <property type="match status" value="1"/>
</dbReference>
<keyword evidence="2" id="KW-0255">Endonuclease</keyword>
<accession>A0A2U1Q8M8</accession>
<comment type="caution">
    <text evidence="2">The sequence shown here is derived from an EMBL/GenBank/DDBJ whole genome shotgun (WGS) entry which is preliminary data.</text>
</comment>
<dbReference type="GO" id="GO:0004519">
    <property type="term" value="F:endonuclease activity"/>
    <property type="evidence" value="ECO:0007669"/>
    <property type="project" value="UniProtKB-KW"/>
</dbReference>
<dbReference type="Pfam" id="PF09588">
    <property type="entry name" value="YqaJ"/>
    <property type="match status" value="1"/>
</dbReference>
<keyword evidence="3" id="KW-1185">Reference proteome</keyword>
<dbReference type="InterPro" id="IPR051703">
    <property type="entry name" value="NF-kappa-B_Signaling_Reg"/>
</dbReference>
<keyword evidence="2" id="KW-0378">Hydrolase</keyword>
<name>A0A2U1Q8M8_ARTAN</name>
<dbReference type="SUPFAM" id="SSF52980">
    <property type="entry name" value="Restriction endonuclease-like"/>
    <property type="match status" value="1"/>
</dbReference>
<dbReference type="Gene3D" id="3.90.320.10">
    <property type="match status" value="1"/>
</dbReference>
<dbReference type="PANTHER" id="PTHR46609">
    <property type="entry name" value="EXONUCLEASE, PHAGE-TYPE/RECB, C-TERMINAL DOMAIN-CONTAINING PROTEIN"/>
    <property type="match status" value="1"/>
</dbReference>
<dbReference type="GO" id="GO:0006281">
    <property type="term" value="P:DNA repair"/>
    <property type="evidence" value="ECO:0007669"/>
    <property type="project" value="UniProtKB-ARBA"/>
</dbReference>
<dbReference type="InterPro" id="IPR011335">
    <property type="entry name" value="Restrct_endonuc-II-like"/>
</dbReference>
<dbReference type="AlphaFoldDB" id="A0A2U1Q8M8"/>
<dbReference type="OrthoDB" id="421276at2759"/>
<dbReference type="Proteomes" id="UP000245207">
    <property type="component" value="Unassembled WGS sequence"/>
</dbReference>
<dbReference type="InterPro" id="IPR011604">
    <property type="entry name" value="PDDEXK-like_dom_sf"/>
</dbReference>